<organism evidence="2">
    <name type="scientific">Alexandrium catenella</name>
    <name type="common">Red tide dinoflagellate</name>
    <name type="synonym">Gonyaulax catenella</name>
    <dbReference type="NCBI Taxonomy" id="2925"/>
    <lineage>
        <taxon>Eukaryota</taxon>
        <taxon>Sar</taxon>
        <taxon>Alveolata</taxon>
        <taxon>Dinophyceae</taxon>
        <taxon>Gonyaulacales</taxon>
        <taxon>Pyrocystaceae</taxon>
        <taxon>Alexandrium</taxon>
    </lineage>
</organism>
<feature type="region of interest" description="Disordered" evidence="1">
    <location>
        <begin position="1"/>
        <end position="95"/>
    </location>
</feature>
<feature type="compositionally biased region" description="Basic and acidic residues" evidence="1">
    <location>
        <begin position="1"/>
        <end position="13"/>
    </location>
</feature>
<name>A0A7S1WSB5_ALECA</name>
<sequence length="184" mass="18704">MKAFFERSVRATDKAAASAKEAAEGAEDSSKKAAEEVQAAASSAAESAKGVMAEAAEGAKDLSKQAVEEAKKASEGSAPTATTRDVQSKVEGLESRCAAATSAGTGAAHSLMASAREALQSAEGNVKDAAAKEAIDSFAPAPFGTFAGCFGVPCTMATLDKAEFVVPETNRPQMRAAIDAYKSF</sequence>
<accession>A0A7S1WSB5</accession>
<protein>
    <submittedName>
        <fullName evidence="2">Uncharacterized protein</fullName>
    </submittedName>
</protein>
<dbReference type="AlphaFoldDB" id="A0A7S1WSB5"/>
<evidence type="ECO:0000256" key="1">
    <source>
        <dbReference type="SAM" id="MobiDB-lite"/>
    </source>
</evidence>
<feature type="compositionally biased region" description="Basic and acidic residues" evidence="1">
    <location>
        <begin position="57"/>
        <end position="74"/>
    </location>
</feature>
<gene>
    <name evidence="2" type="ORF">ACAT0790_LOCUS61824</name>
</gene>
<reference evidence="2" key="1">
    <citation type="submission" date="2021-01" db="EMBL/GenBank/DDBJ databases">
        <authorList>
            <person name="Corre E."/>
            <person name="Pelletier E."/>
            <person name="Niang G."/>
            <person name="Scheremetjew M."/>
            <person name="Finn R."/>
            <person name="Kale V."/>
            <person name="Holt S."/>
            <person name="Cochrane G."/>
            <person name="Meng A."/>
            <person name="Brown T."/>
            <person name="Cohen L."/>
        </authorList>
    </citation>
    <scope>NUCLEOTIDE SEQUENCE</scope>
    <source>
        <strain evidence="2">OF101</strain>
    </source>
</reference>
<evidence type="ECO:0000313" key="2">
    <source>
        <dbReference type="EMBL" id="CAD9185050.1"/>
    </source>
</evidence>
<proteinExistence type="predicted"/>
<feature type="compositionally biased region" description="Low complexity" evidence="1">
    <location>
        <begin position="36"/>
        <end position="49"/>
    </location>
</feature>
<dbReference type="EMBL" id="HBGE01103734">
    <property type="protein sequence ID" value="CAD9185050.1"/>
    <property type="molecule type" value="Transcribed_RNA"/>
</dbReference>